<keyword evidence="3" id="KW-0808">Transferase</keyword>
<organism evidence="8 9">
    <name type="scientific">Rhizobium hidalgonense</name>
    <dbReference type="NCBI Taxonomy" id="1538159"/>
    <lineage>
        <taxon>Bacteria</taxon>
        <taxon>Pseudomonadati</taxon>
        <taxon>Pseudomonadota</taxon>
        <taxon>Alphaproteobacteria</taxon>
        <taxon>Hyphomicrobiales</taxon>
        <taxon>Rhizobiaceae</taxon>
        <taxon>Rhizobium/Agrobacterium group</taxon>
        <taxon>Rhizobium</taxon>
    </lineage>
</organism>
<sequence length="100" mass="10762">RVLQNLAGNAMRFAKSKIRISAGVENGKAYVCVEDDGQGIPEEDREKIFEPFSRLDDSRTRAAGSAGGYGLGLSIVSRIAFWFGGHISVDQSPDLGGARF</sequence>
<accession>A0AAJ2H792</accession>
<dbReference type="GO" id="GO:0005886">
    <property type="term" value="C:plasma membrane"/>
    <property type="evidence" value="ECO:0007669"/>
    <property type="project" value="TreeGrafter"/>
</dbReference>
<dbReference type="PRINTS" id="PR00344">
    <property type="entry name" value="BCTRLSENSOR"/>
</dbReference>
<dbReference type="SUPFAM" id="SSF55874">
    <property type="entry name" value="ATPase domain of HSP90 chaperone/DNA topoisomerase II/histidine kinase"/>
    <property type="match status" value="1"/>
</dbReference>
<evidence type="ECO:0000256" key="6">
    <source>
        <dbReference type="ARBA" id="ARBA00022840"/>
    </source>
</evidence>
<dbReference type="PANTHER" id="PTHR44936">
    <property type="entry name" value="SENSOR PROTEIN CREC"/>
    <property type="match status" value="1"/>
</dbReference>
<dbReference type="PANTHER" id="PTHR44936:SF10">
    <property type="entry name" value="SENSOR PROTEIN RSTB"/>
    <property type="match status" value="1"/>
</dbReference>
<proteinExistence type="predicted"/>
<evidence type="ECO:0000256" key="1">
    <source>
        <dbReference type="ARBA" id="ARBA00000085"/>
    </source>
</evidence>
<dbReference type="GO" id="GO:0000155">
    <property type="term" value="F:phosphorelay sensor kinase activity"/>
    <property type="evidence" value="ECO:0007669"/>
    <property type="project" value="TreeGrafter"/>
</dbReference>
<dbReference type="EMBL" id="JAVLSF010001538">
    <property type="protein sequence ID" value="MDR9779066.1"/>
    <property type="molecule type" value="Genomic_DNA"/>
</dbReference>
<evidence type="ECO:0000256" key="5">
    <source>
        <dbReference type="ARBA" id="ARBA00022777"/>
    </source>
</evidence>
<dbReference type="Pfam" id="PF02518">
    <property type="entry name" value="HATPase_c"/>
    <property type="match status" value="1"/>
</dbReference>
<dbReference type="Gene3D" id="3.30.565.10">
    <property type="entry name" value="Histidine kinase-like ATPase, C-terminal domain"/>
    <property type="match status" value="1"/>
</dbReference>
<evidence type="ECO:0000313" key="9">
    <source>
        <dbReference type="Proteomes" id="UP001268610"/>
    </source>
</evidence>
<dbReference type="Proteomes" id="UP001268610">
    <property type="component" value="Unassembled WGS sequence"/>
</dbReference>
<keyword evidence="5" id="KW-0418">Kinase</keyword>
<feature type="non-terminal residue" evidence="8">
    <location>
        <position position="100"/>
    </location>
</feature>
<dbReference type="InterPro" id="IPR005467">
    <property type="entry name" value="His_kinase_dom"/>
</dbReference>
<evidence type="ECO:0000259" key="7">
    <source>
        <dbReference type="PROSITE" id="PS50109"/>
    </source>
</evidence>
<dbReference type="SMART" id="SM00387">
    <property type="entry name" value="HATPase_c"/>
    <property type="match status" value="1"/>
</dbReference>
<feature type="domain" description="Histidine kinase" evidence="7">
    <location>
        <begin position="1"/>
        <end position="100"/>
    </location>
</feature>
<dbReference type="AlphaFoldDB" id="A0AAJ2H792"/>
<dbReference type="InterPro" id="IPR003594">
    <property type="entry name" value="HATPase_dom"/>
</dbReference>
<dbReference type="RefSeq" id="WP_310866980.1">
    <property type="nucleotide sequence ID" value="NZ_JAVLSF010001538.1"/>
</dbReference>
<keyword evidence="6 8" id="KW-0067">ATP-binding</keyword>
<reference evidence="8" key="1">
    <citation type="submission" date="2023-04" db="EMBL/GenBank/DDBJ databases">
        <title>Genomic characterization of faba bean (Vicia faba) microsymbionts in Mexican soils.</title>
        <authorList>
            <person name="Rivera Orduna F.N."/>
            <person name="Guevara-Luna J."/>
            <person name="Yan J."/>
            <person name="Arroyo-Herrera I."/>
            <person name="Li Y."/>
            <person name="Vasquez-Murrieta M.S."/>
            <person name="Wang E.T."/>
        </authorList>
    </citation>
    <scope>NUCLEOTIDE SEQUENCE</scope>
    <source>
        <strain evidence="8">CH26</strain>
    </source>
</reference>
<evidence type="ECO:0000313" key="8">
    <source>
        <dbReference type="EMBL" id="MDR9779066.1"/>
    </source>
</evidence>
<dbReference type="InterPro" id="IPR004358">
    <property type="entry name" value="Sig_transdc_His_kin-like_C"/>
</dbReference>
<dbReference type="GO" id="GO:0005524">
    <property type="term" value="F:ATP binding"/>
    <property type="evidence" value="ECO:0007669"/>
    <property type="project" value="UniProtKB-KW"/>
</dbReference>
<evidence type="ECO:0000256" key="3">
    <source>
        <dbReference type="ARBA" id="ARBA00022679"/>
    </source>
</evidence>
<comment type="catalytic activity">
    <reaction evidence="1">
        <text>ATP + protein L-histidine = ADP + protein N-phospho-L-histidine.</text>
        <dbReference type="EC" id="2.7.13.3"/>
    </reaction>
</comment>
<keyword evidence="4" id="KW-0547">Nucleotide-binding</keyword>
<dbReference type="InterPro" id="IPR050980">
    <property type="entry name" value="2C_sensor_his_kinase"/>
</dbReference>
<evidence type="ECO:0000256" key="2">
    <source>
        <dbReference type="ARBA" id="ARBA00012438"/>
    </source>
</evidence>
<evidence type="ECO:0000256" key="4">
    <source>
        <dbReference type="ARBA" id="ARBA00022741"/>
    </source>
</evidence>
<gene>
    <name evidence="8" type="ORF">RJJ65_41690</name>
</gene>
<dbReference type="PROSITE" id="PS50109">
    <property type="entry name" value="HIS_KIN"/>
    <property type="match status" value="1"/>
</dbReference>
<protein>
    <recommendedName>
        <fullName evidence="2">histidine kinase</fullName>
        <ecNumber evidence="2">2.7.13.3</ecNumber>
    </recommendedName>
</protein>
<dbReference type="EC" id="2.7.13.3" evidence="2"/>
<feature type="non-terminal residue" evidence="8">
    <location>
        <position position="1"/>
    </location>
</feature>
<name>A0AAJ2H792_9HYPH</name>
<comment type="caution">
    <text evidence="8">The sequence shown here is derived from an EMBL/GenBank/DDBJ whole genome shotgun (WGS) entry which is preliminary data.</text>
</comment>
<dbReference type="InterPro" id="IPR036890">
    <property type="entry name" value="HATPase_C_sf"/>
</dbReference>